<gene>
    <name evidence="2" type="ORF">CLFO_32620</name>
</gene>
<feature type="transmembrane region" description="Helical" evidence="1">
    <location>
        <begin position="12"/>
        <end position="30"/>
    </location>
</feature>
<reference evidence="2 3" key="1">
    <citation type="submission" date="2017-03" db="EMBL/GenBank/DDBJ databases">
        <title>Complete sequence of Clostridium formicaceticum DSM 92.</title>
        <authorList>
            <person name="Poehlein A."/>
            <person name="Karl M."/>
            <person name="Bengelsdorf F.R."/>
            <person name="Duerre P."/>
            <person name="Daniel R."/>
        </authorList>
    </citation>
    <scope>NUCLEOTIDE SEQUENCE [LARGE SCALE GENOMIC DNA]</scope>
    <source>
        <strain evidence="2 3">DSM 92</strain>
    </source>
</reference>
<accession>A0AAC9RMN4</accession>
<name>A0AAC9RMN4_9CLOT</name>
<keyword evidence="1" id="KW-0812">Transmembrane</keyword>
<proteinExistence type="predicted"/>
<organism evidence="2 3">
    <name type="scientific">Clostridium formicaceticum</name>
    <dbReference type="NCBI Taxonomy" id="1497"/>
    <lineage>
        <taxon>Bacteria</taxon>
        <taxon>Bacillati</taxon>
        <taxon>Bacillota</taxon>
        <taxon>Clostridia</taxon>
        <taxon>Eubacteriales</taxon>
        <taxon>Clostridiaceae</taxon>
        <taxon>Clostridium</taxon>
    </lineage>
</organism>
<protein>
    <submittedName>
        <fullName evidence="2">Uncharacterized protein</fullName>
    </submittedName>
</protein>
<evidence type="ECO:0000313" key="3">
    <source>
        <dbReference type="Proteomes" id="UP000192478"/>
    </source>
</evidence>
<sequence length="32" mass="3689">MLNFTIAKWLKMVYTLFNMILIINIILLGGSC</sequence>
<dbReference type="AlphaFoldDB" id="A0AAC9RMN4"/>
<dbReference type="Proteomes" id="UP000192478">
    <property type="component" value="Chromosome"/>
</dbReference>
<dbReference type="EMBL" id="CP020559">
    <property type="protein sequence ID" value="ARE88856.1"/>
    <property type="molecule type" value="Genomic_DNA"/>
</dbReference>
<evidence type="ECO:0000256" key="1">
    <source>
        <dbReference type="SAM" id="Phobius"/>
    </source>
</evidence>
<keyword evidence="1" id="KW-0472">Membrane</keyword>
<evidence type="ECO:0000313" key="2">
    <source>
        <dbReference type="EMBL" id="ARE88856.1"/>
    </source>
</evidence>
<keyword evidence="1" id="KW-1133">Transmembrane helix</keyword>